<dbReference type="PROSITE" id="PS51480">
    <property type="entry name" value="DHAL"/>
    <property type="match status" value="1"/>
</dbReference>
<dbReference type="InterPro" id="IPR004007">
    <property type="entry name" value="DhaL_dom"/>
</dbReference>
<dbReference type="InterPro" id="IPR036117">
    <property type="entry name" value="DhaL_dom_sf"/>
</dbReference>
<accession>A0A542YRJ5</accession>
<proteinExistence type="predicted"/>
<feature type="domain" description="DhaL" evidence="2">
    <location>
        <begin position="16"/>
        <end position="223"/>
    </location>
</feature>
<organism evidence="3 4">
    <name type="scientific">Ornithinicoccus hortensis</name>
    <dbReference type="NCBI Taxonomy" id="82346"/>
    <lineage>
        <taxon>Bacteria</taxon>
        <taxon>Bacillati</taxon>
        <taxon>Actinomycetota</taxon>
        <taxon>Actinomycetes</taxon>
        <taxon>Micrococcales</taxon>
        <taxon>Intrasporangiaceae</taxon>
        <taxon>Ornithinicoccus</taxon>
    </lineage>
</organism>
<evidence type="ECO:0000259" key="2">
    <source>
        <dbReference type="PROSITE" id="PS51480"/>
    </source>
</evidence>
<dbReference type="InterPro" id="IPR048394">
    <property type="entry name" value="FakA-like_M"/>
</dbReference>
<dbReference type="AlphaFoldDB" id="A0A542YRJ5"/>
<dbReference type="SMART" id="SM01120">
    <property type="entry name" value="Dak2"/>
    <property type="match status" value="1"/>
</dbReference>
<dbReference type="PANTHER" id="PTHR33434">
    <property type="entry name" value="DEGV DOMAIN-CONTAINING PROTEIN DR_1986-RELATED"/>
    <property type="match status" value="1"/>
</dbReference>
<feature type="region of interest" description="Disordered" evidence="1">
    <location>
        <begin position="360"/>
        <end position="381"/>
    </location>
</feature>
<dbReference type="Pfam" id="PF02734">
    <property type="entry name" value="Dak2"/>
    <property type="match status" value="1"/>
</dbReference>
<dbReference type="InterPro" id="IPR050270">
    <property type="entry name" value="DegV_domain_contain"/>
</dbReference>
<name>A0A542YRJ5_9MICO</name>
<dbReference type="Pfam" id="PF13684">
    <property type="entry name" value="FakA-like_C"/>
    <property type="match status" value="1"/>
</dbReference>
<dbReference type="RefSeq" id="WP_244932735.1">
    <property type="nucleotide sequence ID" value="NZ_BAAAIK010000002.1"/>
</dbReference>
<evidence type="ECO:0000313" key="3">
    <source>
        <dbReference type="EMBL" id="TQL50723.1"/>
    </source>
</evidence>
<protein>
    <recommendedName>
        <fullName evidence="2">DhaL domain-containing protein</fullName>
    </recommendedName>
</protein>
<dbReference type="InterPro" id="IPR019986">
    <property type="entry name" value="YloV-like"/>
</dbReference>
<dbReference type="EMBL" id="VFOP01000001">
    <property type="protein sequence ID" value="TQL50723.1"/>
    <property type="molecule type" value="Genomic_DNA"/>
</dbReference>
<feature type="compositionally biased region" description="Gly residues" evidence="1">
    <location>
        <begin position="254"/>
        <end position="272"/>
    </location>
</feature>
<dbReference type="Proteomes" id="UP000319516">
    <property type="component" value="Unassembled WGS sequence"/>
</dbReference>
<dbReference type="PANTHER" id="PTHR33434:SF4">
    <property type="entry name" value="PHOSPHATASE PROTEIN"/>
    <property type="match status" value="1"/>
</dbReference>
<comment type="caution">
    <text evidence="3">The sequence shown here is derived from an EMBL/GenBank/DDBJ whole genome shotgun (WGS) entry which is preliminary data.</text>
</comment>
<dbReference type="Gene3D" id="1.25.40.340">
    <property type="match status" value="1"/>
</dbReference>
<dbReference type="SMART" id="SM01121">
    <property type="entry name" value="Dak1_2"/>
    <property type="match status" value="1"/>
</dbReference>
<dbReference type="SUPFAM" id="SSF101473">
    <property type="entry name" value="DhaL-like"/>
    <property type="match status" value="1"/>
</dbReference>
<dbReference type="InterPro" id="IPR033470">
    <property type="entry name" value="FakA-like_C"/>
</dbReference>
<feature type="region of interest" description="Disordered" evidence="1">
    <location>
        <begin position="248"/>
        <end position="276"/>
    </location>
</feature>
<gene>
    <name evidence="3" type="ORF">FB467_1839</name>
</gene>
<evidence type="ECO:0000313" key="4">
    <source>
        <dbReference type="Proteomes" id="UP000319516"/>
    </source>
</evidence>
<dbReference type="GO" id="GO:0006071">
    <property type="term" value="P:glycerol metabolic process"/>
    <property type="evidence" value="ECO:0007669"/>
    <property type="project" value="InterPro"/>
</dbReference>
<dbReference type="Pfam" id="PF21645">
    <property type="entry name" value="FakA-like_M"/>
    <property type="match status" value="1"/>
</dbReference>
<evidence type="ECO:0000256" key="1">
    <source>
        <dbReference type="SAM" id="MobiDB-lite"/>
    </source>
</evidence>
<sequence length="617" mass="62022">MTDPETPQPPVRLDLAAARRWALSARSMLADARERINALNVFPVPDGDTGTNMFLTMDGSLDVLRGHHQARTGEISLTEGLALIARGMLLSARGNSGVILSQLVRGLHEAVAAAGPDLTEVGPEVLADAFARADRFAWDGVSTPVEGTILSVSRASALGAAAALSPAAATPDGRTVHAVAQAALESARTALARTTEQLPVLASAGVVDAGGAGLVVVLEALERVLGETGEDDPQALQDLRHWQLAGARAETAGAGSGGAGAPSGHGPAGAGHPGADCSMEGGGYEVMYLLTGSDPERAQHLRSHLTNVGESVLVAGGPAEWRVHVHLSDTDVALEAGAMAGRVEHVTVMALPEPLVGGGAGEVAARSGDGGPAAGPAEGQEAPRPAVGVVACAAGEGMLEILAGAGAEVVRSTPGDRASTGQLLSAIWATRAGSVIVLPNDPDTRLAADAAAQAAVEDELAVHVVPSRASVQGLAALAVLDPEGSLESNLSAMTEAVRATRHGAVTEASKDGHTPVGPCRRGQALGLVDWDIAVVADTAAEAIAGVLRLLLAGPGADTAGPGGDAATAELLTVVVGLDADREAGLAVVRDVAAAHPGVEVEVLEGLQRTYPWVFGVE</sequence>
<dbReference type="NCBIfam" id="TIGR03599">
    <property type="entry name" value="YloV"/>
    <property type="match status" value="1"/>
</dbReference>
<keyword evidence="4" id="KW-1185">Reference proteome</keyword>
<dbReference type="GO" id="GO:0004371">
    <property type="term" value="F:glycerone kinase activity"/>
    <property type="evidence" value="ECO:0007669"/>
    <property type="project" value="InterPro"/>
</dbReference>
<reference evidence="3 4" key="1">
    <citation type="submission" date="2019-06" db="EMBL/GenBank/DDBJ databases">
        <title>Sequencing the genomes of 1000 actinobacteria strains.</title>
        <authorList>
            <person name="Klenk H.-P."/>
        </authorList>
    </citation>
    <scope>NUCLEOTIDE SEQUENCE [LARGE SCALE GENOMIC DNA]</scope>
    <source>
        <strain evidence="3 4">DSM 12335</strain>
    </source>
</reference>